<dbReference type="GO" id="GO:0006508">
    <property type="term" value="P:proteolysis"/>
    <property type="evidence" value="ECO:0007669"/>
    <property type="project" value="UniProtKB-KW"/>
</dbReference>
<evidence type="ECO:0000313" key="5">
    <source>
        <dbReference type="EMBL" id="OXA42965.1"/>
    </source>
</evidence>
<keyword evidence="5" id="KW-0378">Hydrolase</keyword>
<keyword evidence="3" id="KW-0812">Transmembrane</keyword>
<evidence type="ECO:0000256" key="1">
    <source>
        <dbReference type="ARBA" id="ARBA00023157"/>
    </source>
</evidence>
<feature type="region of interest" description="Disordered" evidence="2">
    <location>
        <begin position="420"/>
        <end position="576"/>
    </location>
</feature>
<feature type="compositionally biased region" description="Polar residues" evidence="2">
    <location>
        <begin position="560"/>
        <end position="576"/>
    </location>
</feature>
<feature type="compositionally biased region" description="Polar residues" evidence="2">
    <location>
        <begin position="106"/>
        <end position="118"/>
    </location>
</feature>
<feature type="compositionally biased region" description="Polar residues" evidence="2">
    <location>
        <begin position="757"/>
        <end position="769"/>
    </location>
</feature>
<gene>
    <name evidence="5" type="ORF">Fcan01_22384</name>
</gene>
<feature type="compositionally biased region" description="Acidic residues" evidence="2">
    <location>
        <begin position="149"/>
        <end position="170"/>
    </location>
</feature>
<dbReference type="Proteomes" id="UP000198287">
    <property type="component" value="Unassembled WGS sequence"/>
</dbReference>
<dbReference type="Gene3D" id="2.40.10.10">
    <property type="entry name" value="Trypsin-like serine proteases"/>
    <property type="match status" value="1"/>
</dbReference>
<dbReference type="InterPro" id="IPR043504">
    <property type="entry name" value="Peptidase_S1_PA_chymotrypsin"/>
</dbReference>
<dbReference type="EMBL" id="LNIX01000024">
    <property type="protein sequence ID" value="OXA42965.1"/>
    <property type="molecule type" value="Genomic_DNA"/>
</dbReference>
<dbReference type="CDD" id="cd00190">
    <property type="entry name" value="Tryp_SPc"/>
    <property type="match status" value="1"/>
</dbReference>
<evidence type="ECO:0000256" key="3">
    <source>
        <dbReference type="SAM" id="Phobius"/>
    </source>
</evidence>
<feature type="compositionally biased region" description="Low complexity" evidence="2">
    <location>
        <begin position="521"/>
        <end position="532"/>
    </location>
</feature>
<keyword evidence="6" id="KW-1185">Reference proteome</keyword>
<dbReference type="SUPFAM" id="SSF50494">
    <property type="entry name" value="Trypsin-like serine proteases"/>
    <property type="match status" value="1"/>
</dbReference>
<organism evidence="5 6">
    <name type="scientific">Folsomia candida</name>
    <name type="common">Springtail</name>
    <dbReference type="NCBI Taxonomy" id="158441"/>
    <lineage>
        <taxon>Eukaryota</taxon>
        <taxon>Metazoa</taxon>
        <taxon>Ecdysozoa</taxon>
        <taxon>Arthropoda</taxon>
        <taxon>Hexapoda</taxon>
        <taxon>Collembola</taxon>
        <taxon>Entomobryomorpha</taxon>
        <taxon>Isotomoidea</taxon>
        <taxon>Isotomidae</taxon>
        <taxon>Proisotominae</taxon>
        <taxon>Folsomia</taxon>
    </lineage>
</organism>
<feature type="compositionally biased region" description="Low complexity" evidence="2">
    <location>
        <begin position="443"/>
        <end position="496"/>
    </location>
</feature>
<dbReference type="InterPro" id="IPR001254">
    <property type="entry name" value="Trypsin_dom"/>
</dbReference>
<feature type="region of interest" description="Disordered" evidence="2">
    <location>
        <begin position="757"/>
        <end position="777"/>
    </location>
</feature>
<dbReference type="GO" id="GO:0004252">
    <property type="term" value="F:serine-type endopeptidase activity"/>
    <property type="evidence" value="ECO:0007669"/>
    <property type="project" value="InterPro"/>
</dbReference>
<evidence type="ECO:0000313" key="6">
    <source>
        <dbReference type="Proteomes" id="UP000198287"/>
    </source>
</evidence>
<dbReference type="OrthoDB" id="5918597at2759"/>
<dbReference type="PANTHER" id="PTHR24253:SF103">
    <property type="entry name" value="TRANSMEMBRANE PROTEASE SERINE 7"/>
    <property type="match status" value="1"/>
</dbReference>
<proteinExistence type="predicted"/>
<feature type="region of interest" description="Disordered" evidence="2">
    <location>
        <begin position="944"/>
        <end position="1047"/>
    </location>
</feature>
<sequence>MFLLRVRRGSVGGGKRTDFFVGVVGVVVCFVVLNSFVVVDGRHISLKKLHRPRGERITEDSVTVEAVPPTTLDSSTTLLRAGYASHLRQNLKKAFALQLLHQAQQRNTNKNHSPTSDEFISRKTKKLKKIKKNQQNSSKFRAHIPFLPFDDDEDDETSGENDESSDDGGFDDEHNFASFDLAVTHPEEDPHFYQERYKTDGGGNKIGDKAPYSLANSYFDNEYPLSQLQAMECATPTKSKGYCSTFRACVPSLFNAEGDLETPALAELVSMSIGYCTSAVRSDLDVTNQFLKRKGHRFATVANRIICCPGVPPPPETSAEDSSAEKFNDFLGGSDSFLEPDEDNVPLEGVSSPPNKVPGTKKKPGNGTNPGIFVDLKGEFVEENPDTEAEVWHSEEDLKAAMNKKPENVIPIEALIPEDKLPFYDPHTNSFSNQILDKFGDKNGQNLPNNGQNSQNSGQNSQNNGQNSLNNGQNSQNNGQNSPSNTENSQNNAENSQNKDSHDSSPPPPPITEPNDEFMPEGSSDTESSTGSNGFIPPHDDGIMSSNDPPDFEGQPISDELTTTVRSSSPGENSTFIEIFPKPVNGANGKFTLEKGVHVQPAAANSKIPAQTSVNNFAENVVDSNKILLVRPTKNKPQPDENSSQKVEIFVQQTTQTDFPDEINTLQNLHNDDNLHNYDDNDDATRTTTDLYNKYHHAEVDDTSTTTRFVADFPTTTPNYGEIDATNGAGKISHSDNHHNYENEDVGNYLADTITTTVPQGGNQNNNSPVPLGENSADFPPQTTTRYYITNNVDENGYTPTEEIDGSKEATLGYLDDEQSQKFPETTTPIFTSGGESGIGEGTTFISLVNDGESEIGHDIPEDIRSKEPPYNLNDHVTGNENGIGDEQNHHLFPSITEKNKEPQQNLNDHVEDKNLPQNLNEHVTGNENGIDNQQLFPVDAATLSPQNNENSLDNGPPSVFSSEKPISGPEVNTGSQEMTGGSAEPSKEGETLEEGNQSISNESNVSDEGVKQFETPKISVSKGPQIKNNPVKHPPPIPTPSQEPEFGGATIVGGSRPFCSGSLITDRHILTASHFVSNITVADVFHMRVHIGYKTAFGGQTEGPFAVRKVLKLNDVAILLLDRPVRFSEDIHPVCLSNNPTLNANGIAEAFETGWVEDPMVKTISSHHPFVDPHVQKYFSFGYNNVTWTLQQSMARVKTNDDCQSNYEFLEKSGIYITDSMLCAATEDGKSCSFKGNSGAPLFIMRDGKPIQLGLVSWGIGCGHFPAVFTSTQKYLPWIEKVVQKTR</sequence>
<feature type="region of interest" description="Disordered" evidence="2">
    <location>
        <begin position="331"/>
        <end position="371"/>
    </location>
</feature>
<comment type="caution">
    <text evidence="5">The sequence shown here is derived from an EMBL/GenBank/DDBJ whole genome shotgun (WGS) entry which is preliminary data.</text>
</comment>
<dbReference type="PANTHER" id="PTHR24253">
    <property type="entry name" value="TRANSMEMBRANE PROTEASE SERINE"/>
    <property type="match status" value="1"/>
</dbReference>
<protein>
    <submittedName>
        <fullName evidence="5">Serine protease 41</fullName>
    </submittedName>
</protein>
<keyword evidence="3" id="KW-0472">Membrane</keyword>
<feature type="compositionally biased region" description="Polar residues" evidence="2">
    <location>
        <begin position="971"/>
        <end position="980"/>
    </location>
</feature>
<accession>A0A226DBP0</accession>
<feature type="region of interest" description="Disordered" evidence="2">
    <location>
        <begin position="103"/>
        <end position="171"/>
    </location>
</feature>
<keyword evidence="1" id="KW-1015">Disulfide bond</keyword>
<feature type="transmembrane region" description="Helical" evidence="3">
    <location>
        <begin position="20"/>
        <end position="39"/>
    </location>
</feature>
<dbReference type="STRING" id="158441.A0A226DBP0"/>
<evidence type="ECO:0000256" key="2">
    <source>
        <dbReference type="SAM" id="MobiDB-lite"/>
    </source>
</evidence>
<feature type="domain" description="Peptidase S1" evidence="4">
    <location>
        <begin position="1021"/>
        <end position="1285"/>
    </location>
</feature>
<feature type="compositionally biased region" description="Polar residues" evidence="2">
    <location>
        <begin position="944"/>
        <end position="954"/>
    </location>
</feature>
<feature type="compositionally biased region" description="Polar residues" evidence="2">
    <location>
        <begin position="995"/>
        <end position="1007"/>
    </location>
</feature>
<keyword evidence="5" id="KW-0645">Protease</keyword>
<dbReference type="Pfam" id="PF00089">
    <property type="entry name" value="Trypsin"/>
    <property type="match status" value="1"/>
</dbReference>
<name>A0A226DBP0_FOLCA</name>
<reference evidence="5 6" key="1">
    <citation type="submission" date="2015-12" db="EMBL/GenBank/DDBJ databases">
        <title>The genome of Folsomia candida.</title>
        <authorList>
            <person name="Faddeeva A."/>
            <person name="Derks M.F."/>
            <person name="Anvar Y."/>
            <person name="Smit S."/>
            <person name="Van Straalen N."/>
            <person name="Roelofs D."/>
        </authorList>
    </citation>
    <scope>NUCLEOTIDE SEQUENCE [LARGE SCALE GENOMIC DNA]</scope>
    <source>
        <strain evidence="5 6">VU population</strain>
        <tissue evidence="5">Whole body</tissue>
    </source>
</reference>
<keyword evidence="3" id="KW-1133">Transmembrane helix</keyword>
<dbReference type="InterPro" id="IPR009003">
    <property type="entry name" value="Peptidase_S1_PA"/>
</dbReference>
<feature type="compositionally biased region" description="Basic residues" evidence="2">
    <location>
        <begin position="122"/>
        <end position="132"/>
    </location>
</feature>
<evidence type="ECO:0000259" key="4">
    <source>
        <dbReference type="PROSITE" id="PS50240"/>
    </source>
</evidence>
<dbReference type="PROSITE" id="PS50240">
    <property type="entry name" value="TRYPSIN_DOM"/>
    <property type="match status" value="1"/>
</dbReference>
<feature type="compositionally biased region" description="Pro residues" evidence="2">
    <location>
        <begin position="1033"/>
        <end position="1042"/>
    </location>
</feature>
<dbReference type="SMART" id="SM00020">
    <property type="entry name" value="Tryp_SPc"/>
    <property type="match status" value="1"/>
</dbReference>